<name>X1RCJ7_9ZZZZ</name>
<sequence>MIDSERFDLDRMILGGKGEKKRKRIPVCLDGILAYPFYMEKGRASSSRPSRLYYVQAFFTTWRFPSIFITYAFKQNKFDVGHFLWK</sequence>
<dbReference type="AlphaFoldDB" id="X1RCJ7"/>
<dbReference type="EMBL" id="BARW01004592">
    <property type="protein sequence ID" value="GAI64736.1"/>
    <property type="molecule type" value="Genomic_DNA"/>
</dbReference>
<organism evidence="1">
    <name type="scientific">marine sediment metagenome</name>
    <dbReference type="NCBI Taxonomy" id="412755"/>
    <lineage>
        <taxon>unclassified sequences</taxon>
        <taxon>metagenomes</taxon>
        <taxon>ecological metagenomes</taxon>
    </lineage>
</organism>
<accession>X1RCJ7</accession>
<comment type="caution">
    <text evidence="1">The sequence shown here is derived from an EMBL/GenBank/DDBJ whole genome shotgun (WGS) entry which is preliminary data.</text>
</comment>
<gene>
    <name evidence="1" type="ORF">S12H4_10640</name>
</gene>
<reference evidence="1" key="1">
    <citation type="journal article" date="2014" name="Front. Microbiol.">
        <title>High frequency of phylogenetically diverse reductive dehalogenase-homologous genes in deep subseafloor sedimentary metagenomes.</title>
        <authorList>
            <person name="Kawai M."/>
            <person name="Futagami T."/>
            <person name="Toyoda A."/>
            <person name="Takaki Y."/>
            <person name="Nishi S."/>
            <person name="Hori S."/>
            <person name="Arai W."/>
            <person name="Tsubouchi T."/>
            <person name="Morono Y."/>
            <person name="Uchiyama I."/>
            <person name="Ito T."/>
            <person name="Fujiyama A."/>
            <person name="Inagaki F."/>
            <person name="Takami H."/>
        </authorList>
    </citation>
    <scope>NUCLEOTIDE SEQUENCE</scope>
    <source>
        <strain evidence="1">Expedition CK06-06</strain>
    </source>
</reference>
<proteinExistence type="predicted"/>
<evidence type="ECO:0000313" key="1">
    <source>
        <dbReference type="EMBL" id="GAI64736.1"/>
    </source>
</evidence>
<protein>
    <submittedName>
        <fullName evidence="1">Uncharacterized protein</fullName>
    </submittedName>
</protein>